<feature type="transmembrane region" description="Helical" evidence="1">
    <location>
        <begin position="340"/>
        <end position="359"/>
    </location>
</feature>
<dbReference type="Proteomes" id="UP000192927">
    <property type="component" value="Unassembled WGS sequence"/>
</dbReference>
<evidence type="ECO:0000313" key="3">
    <source>
        <dbReference type="Proteomes" id="UP000192927"/>
    </source>
</evidence>
<dbReference type="Gene3D" id="3.40.50.1820">
    <property type="entry name" value="alpha/beta hydrolase"/>
    <property type="match status" value="1"/>
</dbReference>
<organism evidence="2 3">
    <name type="scientific">Lasallia pustulata</name>
    <dbReference type="NCBI Taxonomy" id="136370"/>
    <lineage>
        <taxon>Eukaryota</taxon>
        <taxon>Fungi</taxon>
        <taxon>Dikarya</taxon>
        <taxon>Ascomycota</taxon>
        <taxon>Pezizomycotina</taxon>
        <taxon>Lecanoromycetes</taxon>
        <taxon>OSLEUM clade</taxon>
        <taxon>Umbilicariomycetidae</taxon>
        <taxon>Umbilicariales</taxon>
        <taxon>Umbilicariaceae</taxon>
        <taxon>Lasallia</taxon>
    </lineage>
</organism>
<dbReference type="Pfam" id="PF03729">
    <property type="entry name" value="DUF308"/>
    <property type="match status" value="1"/>
</dbReference>
<dbReference type="InterPro" id="IPR052712">
    <property type="entry name" value="Acid_resist_chaperone_HdeD"/>
</dbReference>
<dbReference type="InterPro" id="IPR029058">
    <property type="entry name" value="AB_hydrolase_fold"/>
</dbReference>
<keyword evidence="1" id="KW-1133">Transmembrane helix</keyword>
<accession>A0A1W5DDH8</accession>
<dbReference type="InterPro" id="IPR005325">
    <property type="entry name" value="DUF308_memb"/>
</dbReference>
<protein>
    <recommendedName>
        <fullName evidence="4">Peptidase S9 prolyl oligopeptidase catalytic domain-containing protein</fullName>
    </recommendedName>
</protein>
<keyword evidence="3" id="KW-1185">Reference proteome</keyword>
<keyword evidence="1" id="KW-0472">Membrane</keyword>
<dbReference type="PANTHER" id="PTHR34989">
    <property type="entry name" value="PROTEIN HDED"/>
    <property type="match status" value="1"/>
</dbReference>
<dbReference type="AlphaFoldDB" id="A0A1W5DDH8"/>
<feature type="transmembrane region" description="Helical" evidence="1">
    <location>
        <begin position="371"/>
        <end position="389"/>
    </location>
</feature>
<name>A0A1W5DDH8_9LECA</name>
<dbReference type="SUPFAM" id="SSF53474">
    <property type="entry name" value="alpha/beta-Hydrolases"/>
    <property type="match status" value="1"/>
</dbReference>
<proteinExistence type="predicted"/>
<reference evidence="3" key="1">
    <citation type="submission" date="2017-03" db="EMBL/GenBank/DDBJ databases">
        <authorList>
            <person name="Sharma R."/>
            <person name="Thines M."/>
        </authorList>
    </citation>
    <scope>NUCLEOTIDE SEQUENCE [LARGE SCALE GENOMIC DNA]</scope>
</reference>
<evidence type="ECO:0008006" key="4">
    <source>
        <dbReference type="Google" id="ProtNLM"/>
    </source>
</evidence>
<feature type="transmembrane region" description="Helical" evidence="1">
    <location>
        <begin position="395"/>
        <end position="417"/>
    </location>
</feature>
<evidence type="ECO:0000256" key="1">
    <source>
        <dbReference type="SAM" id="Phobius"/>
    </source>
</evidence>
<keyword evidence="1" id="KW-0812">Transmembrane</keyword>
<feature type="transmembrane region" description="Helical" evidence="1">
    <location>
        <begin position="453"/>
        <end position="476"/>
    </location>
</feature>
<dbReference type="Pfam" id="PF06500">
    <property type="entry name" value="FrsA-like"/>
    <property type="match status" value="1"/>
</dbReference>
<evidence type="ECO:0000313" key="2">
    <source>
        <dbReference type="EMBL" id="SLM41146.1"/>
    </source>
</evidence>
<feature type="transmembrane region" description="Helical" evidence="1">
    <location>
        <begin position="429"/>
        <end position="447"/>
    </location>
</feature>
<dbReference type="PANTHER" id="PTHR34989:SF1">
    <property type="entry name" value="PROTEIN HDED"/>
    <property type="match status" value="1"/>
</dbReference>
<dbReference type="EMBL" id="FWEW01003790">
    <property type="protein sequence ID" value="SLM41146.1"/>
    <property type="molecule type" value="Genomic_DNA"/>
</dbReference>
<dbReference type="InterPro" id="IPR010520">
    <property type="entry name" value="FrsA-like"/>
</dbReference>
<dbReference type="GO" id="GO:0005886">
    <property type="term" value="C:plasma membrane"/>
    <property type="evidence" value="ECO:0007669"/>
    <property type="project" value="TreeGrafter"/>
</dbReference>
<sequence length="497" mass="53362">MARFPINRSPVSQQAWERGKAAYVKGGQYLSPPSAPVDVPFKYADTAAGDTDAPIQTYLRIPAGEKPQSGWPIVLFICGLDAYKTDHTPRTQSHVDRGYAILSFEIPGTGDCPAAPNDPDSPDRLMSSVLDWVAANAAEYGFDTAKIIARGISTGGYYAMRIAHTHADRLFAVVSEGGGCHHMFDAAWIGAQNQMEYPFALADALAYKFGYRAADPIAAYTAEARKFSLLDAGVLDHPSCKMLVLDGTEDSIFPIEDNLIVGMKGLNKDLLARGNRGHMGNPGAENILYHWIDNATLTQVGPDQTASSLLTQSAWVPLVRGIAALLFGLVALFWPGIALPVLVVLFGIYAFVDGLFALGLSFRMASRHDHWIALMLGGIVGISVGIFTFRAPGLTAVALVYAVGIWAFVTGCMQIVAAFQIRKQASGEWALGLGGVISIIFGWLLFAQPLAGVVTLVWLVGLYGIFFGCLMIYAGIQLRRLASDASSTDSLYGNSLS</sequence>